<feature type="transmembrane region" description="Helical" evidence="2">
    <location>
        <begin position="27"/>
        <end position="44"/>
    </location>
</feature>
<dbReference type="PANTHER" id="PTHR43606:SF2">
    <property type="entry name" value="ALKALINE PHOSPHATASE FAMILY PROTEIN (AFU_ORTHOLOGUE AFUA_5G03860)"/>
    <property type="match status" value="1"/>
</dbReference>
<evidence type="ECO:0000256" key="2">
    <source>
        <dbReference type="SAM" id="Phobius"/>
    </source>
</evidence>
<organism evidence="4 5">
    <name type="scientific">Smittium culicis</name>
    <dbReference type="NCBI Taxonomy" id="133412"/>
    <lineage>
        <taxon>Eukaryota</taxon>
        <taxon>Fungi</taxon>
        <taxon>Fungi incertae sedis</taxon>
        <taxon>Zoopagomycota</taxon>
        <taxon>Kickxellomycotina</taxon>
        <taxon>Harpellomycetes</taxon>
        <taxon>Harpellales</taxon>
        <taxon>Legeriomycetaceae</taxon>
        <taxon>Smittium</taxon>
    </lineage>
</organism>
<evidence type="ECO:0000313" key="5">
    <source>
        <dbReference type="Proteomes" id="UP000187429"/>
    </source>
</evidence>
<gene>
    <name evidence="4" type="ORF">AYI69_g9115</name>
</gene>
<dbReference type="Gene3D" id="3.60.21.70">
    <property type="entry name" value="PhoD-like phosphatase"/>
    <property type="match status" value="1"/>
</dbReference>
<dbReference type="InterPro" id="IPR029052">
    <property type="entry name" value="Metallo-depent_PP-like"/>
</dbReference>
<keyword evidence="2" id="KW-0472">Membrane</keyword>
<dbReference type="SUPFAM" id="SSF56300">
    <property type="entry name" value="Metallo-dependent phosphatases"/>
    <property type="match status" value="1"/>
</dbReference>
<keyword evidence="2" id="KW-1133">Transmembrane helix</keyword>
<dbReference type="InterPro" id="IPR038607">
    <property type="entry name" value="PhoD-like_sf"/>
</dbReference>
<proteinExistence type="predicted"/>
<keyword evidence="2" id="KW-0812">Transmembrane</keyword>
<evidence type="ECO:0000313" key="4">
    <source>
        <dbReference type="EMBL" id="OMJ13151.1"/>
    </source>
</evidence>
<comment type="caution">
    <text evidence="4">The sequence shown here is derived from an EMBL/GenBank/DDBJ whole genome shotgun (WGS) entry which is preliminary data.</text>
</comment>
<accession>A0A1R1XET9</accession>
<dbReference type="EMBL" id="LSSM01005205">
    <property type="protein sequence ID" value="OMJ13151.1"/>
    <property type="molecule type" value="Genomic_DNA"/>
</dbReference>
<name>A0A1R1XET9_9FUNG</name>
<feature type="region of interest" description="Disordered" evidence="1">
    <location>
        <begin position="69"/>
        <end position="89"/>
    </location>
</feature>
<reference evidence="5" key="1">
    <citation type="submission" date="2017-01" db="EMBL/GenBank/DDBJ databases">
        <authorList>
            <person name="Wang Y."/>
            <person name="White M."/>
            <person name="Kvist S."/>
            <person name="Moncalvo J.-M."/>
        </authorList>
    </citation>
    <scope>NUCLEOTIDE SEQUENCE [LARGE SCALE GENOMIC DNA]</scope>
    <source>
        <strain evidence="5">ID-206-W2</strain>
    </source>
</reference>
<evidence type="ECO:0000256" key="1">
    <source>
        <dbReference type="SAM" id="MobiDB-lite"/>
    </source>
</evidence>
<dbReference type="CDD" id="cd07389">
    <property type="entry name" value="MPP_PhoD"/>
    <property type="match status" value="1"/>
</dbReference>
<dbReference type="AlphaFoldDB" id="A0A1R1XET9"/>
<dbReference type="OrthoDB" id="2100241at2759"/>
<feature type="domain" description="PhoD-like phosphatase metallophosphatase" evidence="3">
    <location>
        <begin position="276"/>
        <end position="510"/>
    </location>
</feature>
<protein>
    <submittedName>
        <fullName evidence="4">Alkaline phosphatase D</fullName>
    </submittedName>
</protein>
<dbReference type="Proteomes" id="UP000187429">
    <property type="component" value="Unassembled WGS sequence"/>
</dbReference>
<dbReference type="InterPro" id="IPR018946">
    <property type="entry name" value="PhoD-like_MPP"/>
</dbReference>
<dbReference type="PANTHER" id="PTHR43606">
    <property type="entry name" value="PHOSPHATASE, PUTATIVE (AFU_ORTHOLOGUE AFUA_6G08710)-RELATED"/>
    <property type="match status" value="1"/>
</dbReference>
<sequence length="582" mass="66758">MNAGLIFISILHAASAIIFLRVIAIDIIIYICAALFALLTYLSYKEFIKPKVWELEKVGSESEIKDNKTIESSEAISSSKDDKKEEGLRNRKPIVDNKEGFKVIYESDKKMRIEERTAKPLLTTCPIFKSEENLTFARLGHVGPNSAKVFFRIPPHALNLTMDEEFDYSILKNEKIIIKHSEIQFKGQGAYKNQLTWINEYEHDFPSQNDDYTGYHELTSLKPSSLYYTEISIKSMPNTIADIELKTAPATDSPTKLTFGTGSCIKPNFPYFPGSAPHISGFRQMAKHSLDFIMFLGDFIYADCPFYYGSSLEEYRRLYRQVYTVDDTKNLVSKTPMYHIYDDHEIVDNWDKTQNPPYGNAIKAYWEYNGSPNPVTDINNNAFYYNFTYGNIAFYVFDTRGHRDSEEKPDSPEKTMLGAKQKAHFMNWLKETNHTAAVKFVVSSVPLAYVWNSGDAKKDTWRGYKYERASILSETKYVPNLFFLSGDRHEVAVVRLASDNYEFSNSPINQFSLPLVNDHIDGWGGDITEYYQQPGQTKYGVLSVDTKTNEDIPKVTYSLYTNVDHGAEKPAYVFEAECVEWK</sequence>
<dbReference type="Pfam" id="PF09423">
    <property type="entry name" value="PhoD"/>
    <property type="match status" value="1"/>
</dbReference>
<keyword evidence="5" id="KW-1185">Reference proteome</keyword>
<dbReference type="InterPro" id="IPR052900">
    <property type="entry name" value="Phospholipid_Metab_Enz"/>
</dbReference>
<evidence type="ECO:0000259" key="3">
    <source>
        <dbReference type="Pfam" id="PF09423"/>
    </source>
</evidence>
<feature type="compositionally biased region" description="Basic and acidic residues" evidence="1">
    <location>
        <begin position="79"/>
        <end position="89"/>
    </location>
</feature>